<keyword evidence="3" id="KW-1185">Reference proteome</keyword>
<dbReference type="InterPro" id="IPR032676">
    <property type="entry name" value="YkuD_2"/>
</dbReference>
<dbReference type="PANTHER" id="PTHR38477:SF1">
    <property type="entry name" value="MUREIN L,D-TRANSPEPTIDASE CATALYTIC DOMAIN FAMILY PROTEIN"/>
    <property type="match status" value="1"/>
</dbReference>
<dbReference type="RefSeq" id="WP_196078916.1">
    <property type="nucleotide sequence ID" value="NZ_JADPVI010000001.1"/>
</dbReference>
<keyword evidence="1" id="KW-0732">Signal</keyword>
<evidence type="ECO:0000256" key="1">
    <source>
        <dbReference type="SAM" id="SignalP"/>
    </source>
</evidence>
<feature type="signal peptide" evidence="1">
    <location>
        <begin position="1"/>
        <end position="18"/>
    </location>
</feature>
<dbReference type="EMBL" id="JADPVI010000001">
    <property type="protein sequence ID" value="MBF8456391.1"/>
    <property type="molecule type" value="Genomic_DNA"/>
</dbReference>
<dbReference type="Proteomes" id="UP000660070">
    <property type="component" value="Unassembled WGS sequence"/>
</dbReference>
<dbReference type="PANTHER" id="PTHR38477">
    <property type="entry name" value="HYPOTHETICAL EXPORTED PROTEIN"/>
    <property type="match status" value="1"/>
</dbReference>
<protein>
    <submittedName>
        <fullName evidence="2">Murein L,D-transpeptidase catalytic domain family protein</fullName>
    </submittedName>
</protein>
<proteinExistence type="predicted"/>
<evidence type="ECO:0000313" key="3">
    <source>
        <dbReference type="Proteomes" id="UP000660070"/>
    </source>
</evidence>
<evidence type="ECO:0000313" key="2">
    <source>
        <dbReference type="EMBL" id="MBF8456391.1"/>
    </source>
</evidence>
<dbReference type="Pfam" id="PF13645">
    <property type="entry name" value="YkuD_2"/>
    <property type="match status" value="1"/>
</dbReference>
<gene>
    <name evidence="2" type="ORF">IV494_04275</name>
</gene>
<organism evidence="2 3">
    <name type="scientific">Kaistella gelatinilytica</name>
    <dbReference type="NCBI Taxonomy" id="2787636"/>
    <lineage>
        <taxon>Bacteria</taxon>
        <taxon>Pseudomonadati</taxon>
        <taxon>Bacteroidota</taxon>
        <taxon>Flavobacteriia</taxon>
        <taxon>Flavobacteriales</taxon>
        <taxon>Weeksellaceae</taxon>
        <taxon>Chryseobacterium group</taxon>
        <taxon>Kaistella</taxon>
    </lineage>
</organism>
<sequence>MRKILLLISFLLFCGISAQSISSAKISEVKNFIKGKNYNQDLAIFIDFKIPSNKFRFFIYDLKNERIVEKAIVSHGSGSVVKNSNSLRFSNTENSYQSSLGKYEIGNSYVGTFGKSYRLKGLDKTNSNAIKRAIVMHSFPCIQNEESAEPACLSLGCPMISKEFFRTAEKYIDHSKKPLILYAFY</sequence>
<comment type="caution">
    <text evidence="2">The sequence shown here is derived from an EMBL/GenBank/DDBJ whole genome shotgun (WGS) entry which is preliminary data.</text>
</comment>
<reference evidence="2 3" key="1">
    <citation type="submission" date="2020-11" db="EMBL/GenBank/DDBJ databases">
        <title>Kaistella gelatinilytica sp. nov., a flavobacterium isolated from Antarctic Soil.</title>
        <authorList>
            <person name="Li J."/>
        </authorList>
    </citation>
    <scope>NUCLEOTIDE SEQUENCE [LARGE SCALE GENOMIC DNA]</scope>
    <source>
        <strain evidence="2 3">G5-32</strain>
    </source>
</reference>
<accession>A0ABS0F9Q7</accession>
<name>A0ABS0F9Q7_9FLAO</name>
<feature type="chain" id="PRO_5046508620" evidence="1">
    <location>
        <begin position="19"/>
        <end position="185"/>
    </location>
</feature>